<keyword evidence="16" id="KW-1185">Reference proteome</keyword>
<evidence type="ECO:0000256" key="3">
    <source>
        <dbReference type="ARBA" id="ARBA00022723"/>
    </source>
</evidence>
<dbReference type="Proteomes" id="UP000051574">
    <property type="component" value="Unassembled WGS sequence"/>
</dbReference>
<keyword evidence="2" id="KW-0678">Repressor</keyword>
<keyword evidence="7" id="KW-0156">Chromatin regulator</keyword>
<reference evidence="15 16" key="1">
    <citation type="submission" date="2015-09" db="EMBL/GenBank/DDBJ databases">
        <title>Draft genome of the scarab beetle Oryctes borbonicus.</title>
        <authorList>
            <person name="Meyer J.M."/>
            <person name="Markov G.V."/>
            <person name="Baskaran P."/>
            <person name="Herrmann M."/>
            <person name="Sommer R.J."/>
            <person name="Roedelsperger C."/>
        </authorList>
    </citation>
    <scope>NUCLEOTIDE SEQUENCE [LARGE SCALE GENOMIC DNA]</scope>
    <source>
        <strain evidence="15">OB123</strain>
        <tissue evidence="15">Whole animal</tissue>
    </source>
</reference>
<feature type="compositionally biased region" description="Low complexity" evidence="13">
    <location>
        <begin position="148"/>
        <end position="175"/>
    </location>
</feature>
<keyword evidence="5 12" id="KW-0863">Zinc-finger</keyword>
<evidence type="ECO:0000313" key="15">
    <source>
        <dbReference type="EMBL" id="KRT84670.1"/>
    </source>
</evidence>
<evidence type="ECO:0000256" key="2">
    <source>
        <dbReference type="ARBA" id="ARBA00022491"/>
    </source>
</evidence>
<dbReference type="PROSITE" id="PS50157">
    <property type="entry name" value="ZINC_FINGER_C2H2_2"/>
    <property type="match status" value="1"/>
</dbReference>
<proteinExistence type="inferred from homology"/>
<evidence type="ECO:0000256" key="8">
    <source>
        <dbReference type="ARBA" id="ARBA00023015"/>
    </source>
</evidence>
<keyword evidence="9" id="KW-0804">Transcription</keyword>
<dbReference type="SMART" id="SM00355">
    <property type="entry name" value="ZnF_C2H2"/>
    <property type="match status" value="3"/>
</dbReference>
<evidence type="ECO:0000256" key="1">
    <source>
        <dbReference type="ARBA" id="ARBA00004123"/>
    </source>
</evidence>
<evidence type="ECO:0000256" key="13">
    <source>
        <dbReference type="SAM" id="MobiDB-lite"/>
    </source>
</evidence>
<dbReference type="GO" id="GO:0035098">
    <property type="term" value="C:ESC/E(Z) complex"/>
    <property type="evidence" value="ECO:0007669"/>
    <property type="project" value="TreeGrafter"/>
</dbReference>
<evidence type="ECO:0000256" key="7">
    <source>
        <dbReference type="ARBA" id="ARBA00022853"/>
    </source>
</evidence>
<evidence type="ECO:0000256" key="4">
    <source>
        <dbReference type="ARBA" id="ARBA00022737"/>
    </source>
</evidence>
<dbReference type="Gene3D" id="3.30.160.60">
    <property type="entry name" value="Classic Zinc Finger"/>
    <property type="match status" value="2"/>
</dbReference>
<feature type="domain" description="C2H2-type" evidence="14">
    <location>
        <begin position="623"/>
        <end position="652"/>
    </location>
</feature>
<evidence type="ECO:0000259" key="14">
    <source>
        <dbReference type="PROSITE" id="PS50157"/>
    </source>
</evidence>
<evidence type="ECO:0000256" key="12">
    <source>
        <dbReference type="PROSITE-ProRule" id="PRU00042"/>
    </source>
</evidence>
<dbReference type="AlphaFoldDB" id="A0A0T6BBP5"/>
<keyword evidence="10" id="KW-0539">Nucleus</keyword>
<dbReference type="PANTHER" id="PTHR46541:SF1">
    <property type="entry name" value="ZINC FINGER PROTEIN AEBP2"/>
    <property type="match status" value="1"/>
</dbReference>
<comment type="similarity">
    <text evidence="11">Belongs to the AEBP2/jing C2H2-type zinc-finger family.</text>
</comment>
<dbReference type="OrthoDB" id="9984614at2759"/>
<keyword evidence="4" id="KW-0677">Repeat</keyword>
<evidence type="ECO:0000256" key="11">
    <source>
        <dbReference type="ARBA" id="ARBA00037930"/>
    </source>
</evidence>
<dbReference type="InterPro" id="IPR052130">
    <property type="entry name" value="AEBP2/jing_C2H2-ZnF"/>
</dbReference>
<feature type="compositionally biased region" description="Basic and acidic residues" evidence="13">
    <location>
        <begin position="540"/>
        <end position="550"/>
    </location>
</feature>
<evidence type="ECO:0000256" key="9">
    <source>
        <dbReference type="ARBA" id="ARBA00023163"/>
    </source>
</evidence>
<feature type="compositionally biased region" description="Polar residues" evidence="13">
    <location>
        <begin position="497"/>
        <end position="506"/>
    </location>
</feature>
<dbReference type="GO" id="GO:0006325">
    <property type="term" value="P:chromatin organization"/>
    <property type="evidence" value="ECO:0007669"/>
    <property type="project" value="UniProtKB-KW"/>
</dbReference>
<dbReference type="InterPro" id="IPR013087">
    <property type="entry name" value="Znf_C2H2_type"/>
</dbReference>
<feature type="compositionally biased region" description="Low complexity" evidence="13">
    <location>
        <begin position="28"/>
        <end position="56"/>
    </location>
</feature>
<dbReference type="PROSITE" id="PS00028">
    <property type="entry name" value="ZINC_FINGER_C2H2_1"/>
    <property type="match status" value="2"/>
</dbReference>
<feature type="compositionally biased region" description="Polar residues" evidence="13">
    <location>
        <begin position="436"/>
        <end position="456"/>
    </location>
</feature>
<keyword evidence="6" id="KW-0862">Zinc</keyword>
<dbReference type="InterPro" id="IPR059034">
    <property type="entry name" value="SH3_AEBP2_C"/>
</dbReference>
<dbReference type="GO" id="GO:0008270">
    <property type="term" value="F:zinc ion binding"/>
    <property type="evidence" value="ECO:0007669"/>
    <property type="project" value="UniProtKB-KW"/>
</dbReference>
<dbReference type="InterPro" id="IPR036236">
    <property type="entry name" value="Znf_C2H2_sf"/>
</dbReference>
<sequence>MDCKMCLCNSVLDPSGVAVLSCTDCSGSSTSSDITDPGSPFSIASSHSEDSASQSAKMPPTQSAHHPPWSWTEENNPPLKRPTQEKVAFTKRLKTETEENKQSPTCLISNVNKSTQVAATNLPNNIVINNNKSKSINTAQMPTKNAANEMSNRNEPSPNNNHNNNNNNTKLNGKLVNNKSSNKAITTTPAKKSEIVIAPRIMQQGKITEYFKSQIKANGIKKELSNIALKTNPLEKFVTIVDSSVKHQKITSKSVNTRKAEVRNVNGNSNLKKIAASPVKNRKPSPISVPRKILPAPSKIPEKITVNNVGINNFHPVTLTAVTFPPNLTYIHTKTPKPPDTNIFVPHFAAITSDKINTIPIVNRTPSLNFIQPIQKFTTINNFNSCVKLNATVVPIVKLNTLPSRLNGSNFNVLSVETASPTVLSAKPAVTITTTNATGIAPKQQQANSTTSPPTANCNSSNNINNNGNSSSSSSNSSTTSDPILGICRNDEPATPDSDSGISSTKDVLEVSVNETITDEPQKSPILSQPKTIRFPAKPENSDTKEKSSHTNDSTACQWAKCHALFDTSGALLEHLQIEHVISQATQEQYVCLWLGCKVHGRTSCSRSWLERHVLAHAGTKPFRCIVDGCGMRFNSQVSLERHVNNHFNTDSTQNGNNKKAVENGSAKLFKRNGKKIRFRRQPWSARMFDFIDSGIMEGLQYRLLTMSEKRTAGQFESVAGDAVTIHSQILARRIEPDGSKKLLLRWHPKDM</sequence>
<dbReference type="Pfam" id="PF26014">
    <property type="entry name" value="SH3_AEBP2_C"/>
    <property type="match status" value="1"/>
</dbReference>
<evidence type="ECO:0000256" key="10">
    <source>
        <dbReference type="ARBA" id="ARBA00023242"/>
    </source>
</evidence>
<gene>
    <name evidence="15" type="ORF">AMK59_342</name>
</gene>
<evidence type="ECO:0000256" key="5">
    <source>
        <dbReference type="ARBA" id="ARBA00022771"/>
    </source>
</evidence>
<keyword evidence="8" id="KW-0805">Transcription regulation</keyword>
<feature type="compositionally biased region" description="Low complexity" evidence="13">
    <location>
        <begin position="457"/>
        <end position="478"/>
    </location>
</feature>
<evidence type="ECO:0000256" key="6">
    <source>
        <dbReference type="ARBA" id="ARBA00022833"/>
    </source>
</evidence>
<keyword evidence="3" id="KW-0479">Metal-binding</keyword>
<feature type="region of interest" description="Disordered" evidence="13">
    <location>
        <begin position="28"/>
        <end position="84"/>
    </location>
</feature>
<organism evidence="15 16">
    <name type="scientific">Oryctes borbonicus</name>
    <dbReference type="NCBI Taxonomy" id="1629725"/>
    <lineage>
        <taxon>Eukaryota</taxon>
        <taxon>Metazoa</taxon>
        <taxon>Ecdysozoa</taxon>
        <taxon>Arthropoda</taxon>
        <taxon>Hexapoda</taxon>
        <taxon>Insecta</taxon>
        <taxon>Pterygota</taxon>
        <taxon>Neoptera</taxon>
        <taxon>Endopterygota</taxon>
        <taxon>Coleoptera</taxon>
        <taxon>Polyphaga</taxon>
        <taxon>Scarabaeiformia</taxon>
        <taxon>Scarabaeidae</taxon>
        <taxon>Dynastinae</taxon>
        <taxon>Oryctes</taxon>
    </lineage>
</organism>
<comment type="caution">
    <text evidence="15">The sequence shown here is derived from an EMBL/GenBank/DDBJ whole genome shotgun (WGS) entry which is preliminary data.</text>
</comment>
<comment type="subcellular location">
    <subcellularLocation>
        <location evidence="1">Nucleus</location>
    </subcellularLocation>
</comment>
<feature type="region of interest" description="Disordered" evidence="13">
    <location>
        <begin position="145"/>
        <end position="175"/>
    </location>
</feature>
<accession>A0A0T6BBP5</accession>
<dbReference type="GO" id="GO:0006357">
    <property type="term" value="P:regulation of transcription by RNA polymerase II"/>
    <property type="evidence" value="ECO:0007669"/>
    <property type="project" value="TreeGrafter"/>
</dbReference>
<feature type="region of interest" description="Disordered" evidence="13">
    <location>
        <begin position="436"/>
        <end position="551"/>
    </location>
</feature>
<dbReference type="SUPFAM" id="SSF57667">
    <property type="entry name" value="beta-beta-alpha zinc fingers"/>
    <property type="match status" value="1"/>
</dbReference>
<evidence type="ECO:0000313" key="16">
    <source>
        <dbReference type="Proteomes" id="UP000051574"/>
    </source>
</evidence>
<name>A0A0T6BBP5_9SCAR</name>
<dbReference type="EMBL" id="LJIG01002270">
    <property type="protein sequence ID" value="KRT84670.1"/>
    <property type="molecule type" value="Genomic_DNA"/>
</dbReference>
<dbReference type="PANTHER" id="PTHR46541">
    <property type="entry name" value="ZINC FINGER PROTEIN AEBP2"/>
    <property type="match status" value="1"/>
</dbReference>
<protein>
    <recommendedName>
        <fullName evidence="14">C2H2-type domain-containing protein</fullName>
    </recommendedName>
</protein>